<dbReference type="PANTHER" id="PTHR47515">
    <property type="entry name" value="LOW CALCIUM RESPONSE LOCUS PROTEIN T"/>
    <property type="match status" value="1"/>
</dbReference>
<reference evidence="5 6" key="2">
    <citation type="journal article" date="2014" name="Genome Announc.">
        <title>Complete Genome Sequence of the Subsurface, Mesophilic Sulfate-Reducing Bacterium Desulfovibrio aespoeensis Aspo-2.</title>
        <authorList>
            <person name="Pedersen K."/>
            <person name="Bengtsson A."/>
            <person name="Edlund J."/>
            <person name="Rabe L."/>
            <person name="Hazen T."/>
            <person name="Chakraborty R."/>
            <person name="Goodwin L."/>
            <person name="Shapiro N."/>
        </authorList>
    </citation>
    <scope>NUCLEOTIDE SEQUENCE [LARGE SCALE GENOMIC DNA]</scope>
    <source>
        <strain evidence="5">Aspo-2</strain>
        <strain evidence="6">ATCC 700646 / DSM 10631 / Aspo-2</strain>
    </source>
</reference>
<evidence type="ECO:0000313" key="4">
    <source>
        <dbReference type="EMBL" id="ADU63784.1"/>
    </source>
</evidence>
<reference evidence="6" key="1">
    <citation type="submission" date="2010-12" db="EMBL/GenBank/DDBJ databases">
        <title>Complete sequence of Desulfovibrio aespoeensis Aspo-2.</title>
        <authorList>
            <consortium name="US DOE Joint Genome Institute"/>
            <person name="Lucas S."/>
            <person name="Copeland A."/>
            <person name="Lapidus A."/>
            <person name="Cheng J.-F."/>
            <person name="Goodwin L."/>
            <person name="Pitluck S."/>
            <person name="Chertkov O."/>
            <person name="Misra M."/>
            <person name="Detter J.C."/>
            <person name="Han C."/>
            <person name="Tapia R."/>
            <person name="Land M."/>
            <person name="Hauser L."/>
            <person name="Kyrpides N."/>
            <person name="Ivanova N."/>
            <person name="Ovchinnikova G."/>
            <person name="Pedersen K."/>
            <person name="Jagevall S."/>
            <person name="Hazen T."/>
            <person name="Woyke T."/>
        </authorList>
    </citation>
    <scope>NUCLEOTIDE SEQUENCE [LARGE SCALE GENOMIC DNA]</scope>
    <source>
        <strain evidence="6">ATCC 700646 / DSM 10631 / Aspo-2</strain>
    </source>
</reference>
<dbReference type="Gene3D" id="3.30.420.10">
    <property type="entry name" value="Ribonuclease H-like superfamily/Ribonuclease H"/>
    <property type="match status" value="1"/>
</dbReference>
<gene>
    <name evidence="2" type="ordered locus">Daes_2379</name>
    <name evidence="3" type="ordered locus">Daes_2560</name>
    <name evidence="4" type="ordered locus">Daes_2788</name>
    <name evidence="5" type="ordered locus">Daes_3333</name>
</gene>
<dbReference type="EMBL" id="CP002431">
    <property type="protein sequence ID" value="ADU63384.1"/>
    <property type="molecule type" value="Genomic_DNA"/>
</dbReference>
<dbReference type="SUPFAM" id="SSF53098">
    <property type="entry name" value="Ribonuclease H-like"/>
    <property type="match status" value="1"/>
</dbReference>
<dbReference type="Pfam" id="PF13276">
    <property type="entry name" value="HTH_21"/>
    <property type="match status" value="1"/>
</dbReference>
<dbReference type="EMBL" id="CP002431">
    <property type="protein sequence ID" value="ADU63559.1"/>
    <property type="molecule type" value="Genomic_DNA"/>
</dbReference>
<evidence type="ECO:0000313" key="2">
    <source>
        <dbReference type="EMBL" id="ADU63384.1"/>
    </source>
</evidence>
<evidence type="ECO:0000313" key="5">
    <source>
        <dbReference type="EMBL" id="ADU64321.1"/>
    </source>
</evidence>
<dbReference type="KEGG" id="das:Daes_2560"/>
<protein>
    <submittedName>
        <fullName evidence="5">Integrase catalytic region</fullName>
    </submittedName>
</protein>
<proteinExistence type="predicted"/>
<dbReference type="EMBL" id="CP002431">
    <property type="protein sequence ID" value="ADU64321.1"/>
    <property type="molecule type" value="Genomic_DNA"/>
</dbReference>
<feature type="domain" description="Integrase catalytic" evidence="1">
    <location>
        <begin position="112"/>
        <end position="273"/>
    </location>
</feature>
<dbReference type="GO" id="GO:0015074">
    <property type="term" value="P:DNA integration"/>
    <property type="evidence" value="ECO:0007669"/>
    <property type="project" value="InterPro"/>
</dbReference>
<keyword evidence="6" id="KW-1185">Reference proteome</keyword>
<organism evidence="5 6">
    <name type="scientific">Pseudodesulfovibrio aespoeensis (strain ATCC 700646 / DSM 10631 / Aspo-2)</name>
    <name type="common">Desulfovibrio aespoeensis</name>
    <dbReference type="NCBI Taxonomy" id="643562"/>
    <lineage>
        <taxon>Bacteria</taxon>
        <taxon>Pseudomonadati</taxon>
        <taxon>Thermodesulfobacteriota</taxon>
        <taxon>Desulfovibrionia</taxon>
        <taxon>Desulfovibrionales</taxon>
        <taxon>Desulfovibrionaceae</taxon>
    </lineage>
</organism>
<evidence type="ECO:0000313" key="3">
    <source>
        <dbReference type="EMBL" id="ADU63559.1"/>
    </source>
</evidence>
<name>E6VSH8_PSEA9</name>
<evidence type="ECO:0000259" key="1">
    <source>
        <dbReference type="PROSITE" id="PS50994"/>
    </source>
</evidence>
<sequence length="291" mass="33927">MTEPALRRHAARQIIEVYGYSERRACQLTDLNRRTLRRVPSPDRDKDLRMRLRELAEERRRFGCPRLYLLLRREGLVVNHKRVERLYREEALSLRLRPKRKRQSHLRVVQPAPTGPNEQWAMDFVSDSLDNGRRIKVLTIIDLWDRRCPKLEADSSIPGEGVVRVLEQLRQRGEYPKHLRSDNGPEFTGRALDQWATSVGVQLEFIRPGRPMENGHVESFNGKFREECLNAHAFQSLAEARDILEAWRQDYNTARPHSALGGLAPEEYGRTMNEENRTSQNPNLRVVYSAG</sequence>
<dbReference type="InterPro" id="IPR048020">
    <property type="entry name" value="Transpos_IS3"/>
</dbReference>
<dbReference type="InterPro" id="IPR036397">
    <property type="entry name" value="RNaseH_sf"/>
</dbReference>
<dbReference type="EMBL" id="CP002431">
    <property type="protein sequence ID" value="ADU63784.1"/>
    <property type="molecule type" value="Genomic_DNA"/>
</dbReference>
<dbReference type="InterPro" id="IPR001584">
    <property type="entry name" value="Integrase_cat-core"/>
</dbReference>
<dbReference type="PANTHER" id="PTHR47515:SF1">
    <property type="entry name" value="BLR2054 PROTEIN"/>
    <property type="match status" value="1"/>
</dbReference>
<dbReference type="NCBIfam" id="NF033516">
    <property type="entry name" value="transpos_IS3"/>
    <property type="match status" value="1"/>
</dbReference>
<dbReference type="AlphaFoldDB" id="E6VSH8"/>
<evidence type="ECO:0000313" key="6">
    <source>
        <dbReference type="Proteomes" id="UP000002191"/>
    </source>
</evidence>
<dbReference type="Proteomes" id="UP000002191">
    <property type="component" value="Chromosome"/>
</dbReference>
<dbReference type="HOGENOM" id="CLU_027402_31_0_7"/>
<dbReference type="eggNOG" id="COG2801">
    <property type="taxonomic scope" value="Bacteria"/>
</dbReference>
<dbReference type="PROSITE" id="PS50994">
    <property type="entry name" value="INTEGRASE"/>
    <property type="match status" value="1"/>
</dbReference>
<dbReference type="KEGG" id="das:Daes_2379"/>
<dbReference type="InterPro" id="IPR025948">
    <property type="entry name" value="HTH-like_dom"/>
</dbReference>
<dbReference type="KEGG" id="das:Daes_3333"/>
<dbReference type="GO" id="GO:0003676">
    <property type="term" value="F:nucleic acid binding"/>
    <property type="evidence" value="ECO:0007669"/>
    <property type="project" value="InterPro"/>
</dbReference>
<accession>E6VSH8</accession>
<dbReference type="Pfam" id="PF13683">
    <property type="entry name" value="rve_3"/>
    <property type="match status" value="1"/>
</dbReference>
<dbReference type="KEGG" id="das:Daes_2788"/>
<dbReference type="InterPro" id="IPR012337">
    <property type="entry name" value="RNaseH-like_sf"/>
</dbReference>